<reference evidence="1 2" key="1">
    <citation type="journal article" date="2023" name="ACS Omega">
        <title>Identification of the Neoaspergillic Acid Biosynthesis Gene Cluster by Establishing an In Vitro CRISPR-Ribonucleoprotein Genetic System in Aspergillus melleus.</title>
        <authorList>
            <person name="Yuan B."/>
            <person name="Grau M.F."/>
            <person name="Murata R.M."/>
            <person name="Torok T."/>
            <person name="Venkateswaran K."/>
            <person name="Stajich J.E."/>
            <person name="Wang C.C.C."/>
        </authorList>
    </citation>
    <scope>NUCLEOTIDE SEQUENCE [LARGE SCALE GENOMIC DNA]</scope>
    <source>
        <strain evidence="1 2">IMV 1140</strain>
    </source>
</reference>
<gene>
    <name evidence="1" type="ORF">N8T08_009008</name>
</gene>
<evidence type="ECO:0000313" key="2">
    <source>
        <dbReference type="Proteomes" id="UP001177260"/>
    </source>
</evidence>
<protein>
    <submittedName>
        <fullName evidence="1">Uncharacterized protein</fullName>
    </submittedName>
</protein>
<proteinExistence type="predicted"/>
<accession>A0ACC3AV12</accession>
<dbReference type="Proteomes" id="UP001177260">
    <property type="component" value="Unassembled WGS sequence"/>
</dbReference>
<comment type="caution">
    <text evidence="1">The sequence shown here is derived from an EMBL/GenBank/DDBJ whole genome shotgun (WGS) entry which is preliminary data.</text>
</comment>
<sequence length="492" mass="54339">MTAWYSYGVAFFAAIGTFLFGFDTGIATTTIAHQSWIDYMDRPSEGLTGAVVAVYIAGEAVGALTQTAIGDKLGRLRFMELMCVIVTIGTVIQTASVNIGMFLAGRVLAGYAVGGMVSTVPIYLSEISDPQIRGLIGGISGCGISFGTMASNWVGYACSYAPYGPVQWRLPLGIQIPWGVIMFFGLISFMPNSPRHLIRSGKVEQARNEFKRIRRDLQSDEVHREFEVMLAQIEYEKEREITSYREIFRLFRHRVLVSIAVQTMTSLTGVNVIQYYQTILYKSLGIDSHTILALAAVYGTVAFLVNSLTTKYLTDQWGRRKMLISGLAGIVVVEIYAAVMQRVYQNTDNRVGKGFAILGIYLFVVAYYGMLNSTTWLYGAEVLPIALRSKVMGLAAASHFIVNVAITEAGPSAFANIHENYYYVFVACSLFFLVVAYFYFPETKRKTLEEIAASFGDKVIAPEDRGVDGCVVDEEDEGDDGDTKPRVREVEG</sequence>
<name>A0ACC3AV12_9EURO</name>
<dbReference type="EMBL" id="JAOPJF010000063">
    <property type="protein sequence ID" value="KAK1141468.1"/>
    <property type="molecule type" value="Genomic_DNA"/>
</dbReference>
<organism evidence="1 2">
    <name type="scientific">Aspergillus melleus</name>
    <dbReference type="NCBI Taxonomy" id="138277"/>
    <lineage>
        <taxon>Eukaryota</taxon>
        <taxon>Fungi</taxon>
        <taxon>Dikarya</taxon>
        <taxon>Ascomycota</taxon>
        <taxon>Pezizomycotina</taxon>
        <taxon>Eurotiomycetes</taxon>
        <taxon>Eurotiomycetidae</taxon>
        <taxon>Eurotiales</taxon>
        <taxon>Aspergillaceae</taxon>
        <taxon>Aspergillus</taxon>
        <taxon>Aspergillus subgen. Circumdati</taxon>
    </lineage>
</organism>
<keyword evidence="2" id="KW-1185">Reference proteome</keyword>
<evidence type="ECO:0000313" key="1">
    <source>
        <dbReference type="EMBL" id="KAK1141468.1"/>
    </source>
</evidence>